<evidence type="ECO:0000256" key="1">
    <source>
        <dbReference type="ARBA" id="ARBA00022714"/>
    </source>
</evidence>
<dbReference type="InterPro" id="IPR036922">
    <property type="entry name" value="Rieske_2Fe-2S_sf"/>
</dbReference>
<gene>
    <name evidence="6" type="ORF">KHU32_22080</name>
</gene>
<organism evidence="6 7">
    <name type="scientific">Roseococcus pinisoli</name>
    <dbReference type="NCBI Taxonomy" id="2835040"/>
    <lineage>
        <taxon>Bacteria</taxon>
        <taxon>Pseudomonadati</taxon>
        <taxon>Pseudomonadota</taxon>
        <taxon>Alphaproteobacteria</taxon>
        <taxon>Acetobacterales</taxon>
        <taxon>Roseomonadaceae</taxon>
        <taxon>Roseococcus</taxon>
    </lineage>
</organism>
<dbReference type="Pfam" id="PF00355">
    <property type="entry name" value="Rieske"/>
    <property type="match status" value="1"/>
</dbReference>
<dbReference type="SUPFAM" id="SSF50022">
    <property type="entry name" value="ISP domain"/>
    <property type="match status" value="1"/>
</dbReference>
<keyword evidence="7" id="KW-1185">Reference proteome</keyword>
<sequence>MTRHVVAKVGDIPENGSKLVKVKGRPIALFHVDGEYFAISNVCPHEGGSLCHGKLVGLIRSKEPGVYERSRPFEMLQCPWHGWEFDIRTGQSYCDPDSIKARSYAVTVKDGAELAEGPFVAETFPVSVEGQYVLIEMK</sequence>
<evidence type="ECO:0000256" key="2">
    <source>
        <dbReference type="ARBA" id="ARBA00022723"/>
    </source>
</evidence>
<dbReference type="Proteomes" id="UP000766336">
    <property type="component" value="Unassembled WGS sequence"/>
</dbReference>
<evidence type="ECO:0000313" key="6">
    <source>
        <dbReference type="EMBL" id="MBS7813645.1"/>
    </source>
</evidence>
<keyword evidence="3" id="KW-0408">Iron</keyword>
<reference evidence="6 7" key="1">
    <citation type="submission" date="2021-05" db="EMBL/GenBank/DDBJ databases">
        <title>Roseococcus sp. XZZS9, whole genome shotgun sequencing project.</title>
        <authorList>
            <person name="Zhao G."/>
            <person name="Shen L."/>
        </authorList>
    </citation>
    <scope>NUCLEOTIDE SEQUENCE [LARGE SCALE GENOMIC DNA]</scope>
    <source>
        <strain evidence="6 7">XZZS9</strain>
    </source>
</reference>
<dbReference type="EMBL" id="JAHCDA010000005">
    <property type="protein sequence ID" value="MBS7813645.1"/>
    <property type="molecule type" value="Genomic_DNA"/>
</dbReference>
<comment type="caution">
    <text evidence="6">The sequence shown here is derived from an EMBL/GenBank/DDBJ whole genome shotgun (WGS) entry which is preliminary data.</text>
</comment>
<evidence type="ECO:0000313" key="7">
    <source>
        <dbReference type="Proteomes" id="UP000766336"/>
    </source>
</evidence>
<keyword evidence="1" id="KW-0001">2Fe-2S</keyword>
<evidence type="ECO:0000256" key="4">
    <source>
        <dbReference type="ARBA" id="ARBA00023014"/>
    </source>
</evidence>
<dbReference type="Gene3D" id="2.102.10.10">
    <property type="entry name" value="Rieske [2Fe-2S] iron-sulphur domain"/>
    <property type="match status" value="1"/>
</dbReference>
<name>A0ABS5QIY5_9PROT</name>
<protein>
    <submittedName>
        <fullName evidence="6">Rieske (2Fe-2S) protein</fullName>
    </submittedName>
</protein>
<evidence type="ECO:0000259" key="5">
    <source>
        <dbReference type="PROSITE" id="PS51296"/>
    </source>
</evidence>
<keyword evidence="4" id="KW-0411">Iron-sulfur</keyword>
<dbReference type="PANTHER" id="PTHR21496">
    <property type="entry name" value="FERREDOXIN-RELATED"/>
    <property type="match status" value="1"/>
</dbReference>
<feature type="domain" description="Rieske" evidence="5">
    <location>
        <begin position="4"/>
        <end position="115"/>
    </location>
</feature>
<accession>A0ABS5QIY5</accession>
<dbReference type="PROSITE" id="PS51296">
    <property type="entry name" value="RIESKE"/>
    <property type="match status" value="1"/>
</dbReference>
<evidence type="ECO:0000256" key="3">
    <source>
        <dbReference type="ARBA" id="ARBA00023004"/>
    </source>
</evidence>
<dbReference type="PANTHER" id="PTHR21496:SF23">
    <property type="entry name" value="3-PHENYLPROPIONATE_CINNAMIC ACID DIOXYGENASE FERREDOXIN SUBUNIT"/>
    <property type="match status" value="1"/>
</dbReference>
<dbReference type="InterPro" id="IPR017941">
    <property type="entry name" value="Rieske_2Fe-2S"/>
</dbReference>
<proteinExistence type="predicted"/>
<keyword evidence="2" id="KW-0479">Metal-binding</keyword>